<dbReference type="GO" id="GO:0044283">
    <property type="term" value="P:small molecule biosynthetic process"/>
    <property type="evidence" value="ECO:0007669"/>
    <property type="project" value="UniProtKB-ARBA"/>
</dbReference>
<keyword evidence="1" id="KW-0408">Iron</keyword>
<name>A0A4T0WUW9_9ASCO</name>
<evidence type="ECO:0000313" key="3">
    <source>
        <dbReference type="EMBL" id="TID13573.1"/>
    </source>
</evidence>
<dbReference type="Gene3D" id="2.60.120.330">
    <property type="entry name" value="B-lactam Antibiotic, Isopenicillin N Synthase, Chain"/>
    <property type="match status" value="1"/>
</dbReference>
<dbReference type="STRING" id="52247.A0A4T0WUW9"/>
<reference evidence="3 4" key="1">
    <citation type="journal article" date="2019" name="Front. Genet.">
        <title>Whole-Genome Sequencing of the Opportunistic Yeast Pathogen Candida inconspicua Uncovers Its Hybrid Origin.</title>
        <authorList>
            <person name="Mixao V."/>
            <person name="Hansen A.P."/>
            <person name="Saus E."/>
            <person name="Boekhout T."/>
            <person name="Lass-Florl C."/>
            <person name="Gabaldon T."/>
        </authorList>
    </citation>
    <scope>NUCLEOTIDE SEQUENCE [LARGE SCALE GENOMIC DNA]</scope>
    <source>
        <strain evidence="3 4">CBS 180</strain>
    </source>
</reference>
<dbReference type="SUPFAM" id="SSF51197">
    <property type="entry name" value="Clavaminate synthase-like"/>
    <property type="match status" value="1"/>
</dbReference>
<dbReference type="InterPro" id="IPR026992">
    <property type="entry name" value="DIOX_N"/>
</dbReference>
<dbReference type="EMBL" id="SELW01000677">
    <property type="protein sequence ID" value="TID13573.1"/>
    <property type="molecule type" value="Genomic_DNA"/>
</dbReference>
<dbReference type="InterPro" id="IPR050231">
    <property type="entry name" value="Iron_ascorbate_oxido_reductase"/>
</dbReference>
<proteinExistence type="inferred from homology"/>
<dbReference type="Pfam" id="PF14226">
    <property type="entry name" value="DIOX_N"/>
    <property type="match status" value="1"/>
</dbReference>
<keyword evidence="1" id="KW-0479">Metal-binding</keyword>
<protein>
    <recommendedName>
        <fullName evidence="2">Fe2OG dioxygenase domain-containing protein</fullName>
    </recommendedName>
</protein>
<dbReference type="GO" id="GO:0046872">
    <property type="term" value="F:metal ion binding"/>
    <property type="evidence" value="ECO:0007669"/>
    <property type="project" value="UniProtKB-KW"/>
</dbReference>
<organism evidence="3 4">
    <name type="scientific">Pichia inconspicua</name>
    <dbReference type="NCBI Taxonomy" id="52247"/>
    <lineage>
        <taxon>Eukaryota</taxon>
        <taxon>Fungi</taxon>
        <taxon>Dikarya</taxon>
        <taxon>Ascomycota</taxon>
        <taxon>Saccharomycotina</taxon>
        <taxon>Pichiomycetes</taxon>
        <taxon>Pichiales</taxon>
        <taxon>Pichiaceae</taxon>
        <taxon>Pichia</taxon>
    </lineage>
</organism>
<keyword evidence="1" id="KW-0560">Oxidoreductase</keyword>
<comment type="similarity">
    <text evidence="1">Belongs to the iron/ascorbate-dependent oxidoreductase family.</text>
</comment>
<comment type="caution">
    <text evidence="3">The sequence shown here is derived from an EMBL/GenBank/DDBJ whole genome shotgun (WGS) entry which is preliminary data.</text>
</comment>
<dbReference type="InterPro" id="IPR005123">
    <property type="entry name" value="Oxoglu/Fe-dep_dioxygenase_dom"/>
</dbReference>
<evidence type="ECO:0000259" key="2">
    <source>
        <dbReference type="PROSITE" id="PS51471"/>
    </source>
</evidence>
<feature type="domain" description="Fe2OG dioxygenase" evidence="2">
    <location>
        <begin position="168"/>
        <end position="272"/>
    </location>
</feature>
<gene>
    <name evidence="3" type="ORF">CANINC_004931</name>
</gene>
<evidence type="ECO:0000313" key="4">
    <source>
        <dbReference type="Proteomes" id="UP000307173"/>
    </source>
</evidence>
<accession>A0A4T0WUW9</accession>
<dbReference type="PROSITE" id="PS51471">
    <property type="entry name" value="FE2OG_OXY"/>
    <property type="match status" value="1"/>
</dbReference>
<dbReference type="OrthoDB" id="288590at2759"/>
<dbReference type="InterPro" id="IPR044861">
    <property type="entry name" value="IPNS-like_FE2OG_OXY"/>
</dbReference>
<dbReference type="Pfam" id="PF03171">
    <property type="entry name" value="2OG-FeII_Oxy"/>
    <property type="match status" value="1"/>
</dbReference>
<sequence length="323" mass="36290">MIANLPVIDLSDLSQYNSTKLAQAASKTGVVLLKNHFLTQKDIKALVLLAKQFFDLPPDIKETHKITKENYGYIGPFVENLDIHSATGVGDAKEAFNITNFNLCTFKPQQPLPSVFKDNLVFLSLCLRKYYVLLHTVCRMLAIGLNIKDSKGLPNHEYFVDAHALDLKSHSTLRFVHYPEPDKVDGSSVSSAGAHTDYGSMTFVLGTNQGLQIFDGNEWLDVEVPTQKDGSPFLVLNIADVLNFWTNGYLKSAIHRVRATQERYAIVFFCHPGDGVLLNPVNSKIVKEFKGNRFDIDNNGYTLTALEHLYLCLRRTYKDKNDS</sequence>
<dbReference type="InterPro" id="IPR027443">
    <property type="entry name" value="IPNS-like_sf"/>
</dbReference>
<dbReference type="GO" id="GO:0016491">
    <property type="term" value="F:oxidoreductase activity"/>
    <property type="evidence" value="ECO:0007669"/>
    <property type="project" value="UniProtKB-KW"/>
</dbReference>
<dbReference type="Proteomes" id="UP000307173">
    <property type="component" value="Unassembled WGS sequence"/>
</dbReference>
<dbReference type="AlphaFoldDB" id="A0A4T0WUW9"/>
<dbReference type="PANTHER" id="PTHR47990">
    <property type="entry name" value="2-OXOGLUTARATE (2OG) AND FE(II)-DEPENDENT OXYGENASE SUPERFAMILY PROTEIN-RELATED"/>
    <property type="match status" value="1"/>
</dbReference>
<evidence type="ECO:0000256" key="1">
    <source>
        <dbReference type="RuleBase" id="RU003682"/>
    </source>
</evidence>
<keyword evidence="4" id="KW-1185">Reference proteome</keyword>